<accession>A0A5C7FHV7</accession>
<dbReference type="Gene3D" id="3.40.720.10">
    <property type="entry name" value="Alkaline Phosphatase, subunit A"/>
    <property type="match status" value="1"/>
</dbReference>
<evidence type="ECO:0000259" key="5">
    <source>
        <dbReference type="Pfam" id="PF00884"/>
    </source>
</evidence>
<comment type="similarity">
    <text evidence="1">Belongs to the sulfatase family.</text>
</comment>
<dbReference type="InterPro" id="IPR024607">
    <property type="entry name" value="Sulfatase_CS"/>
</dbReference>
<dbReference type="PANTHER" id="PTHR42693:SF53">
    <property type="entry name" value="ENDO-4-O-SULFATASE"/>
    <property type="match status" value="1"/>
</dbReference>
<dbReference type="PROSITE" id="PS00523">
    <property type="entry name" value="SULFATASE_1"/>
    <property type="match status" value="1"/>
</dbReference>
<comment type="caution">
    <text evidence="6">The sequence shown here is derived from an EMBL/GenBank/DDBJ whole genome shotgun (WGS) entry which is preliminary data.</text>
</comment>
<sequence length="480" mass="53180">MQGLIRTVILSTVLLSLSNCGEPAKTTAPGPGLPNLIVILTDDLGYGDLSCYGSHRIHTPHLDRMAAEGLKFTNFYAFPSCSPSRAALMTGCYPPRVGIPNVIGPTGPAWTSHVQYGLHPDETTLPEVLKTAGYATGMVGKWHLGHWPETMPRRQGFDFFFGLPYSNDMLPEDGYPDLPVYDDEKPVAYNPDQALITQWYTQRSLDFIRENKDTSFFLYLAHSMPHIPLFTGDAYADRSRQGVYADVVEEIDGSVGTIIAELKRLNLDENTLVVFTSDNGPWLTYGNQAGSAGPFREGKGTTFEGGMRVPMIARWPAKIDAGNISHRTASLMDILPTFAALSAAELPVAKIDGQDISALFTDFRHPAYAPDKEPFCYYRSGKIEAVRLGKWKLHIPHSFRFVDEVGDDGIRGGYAYTTTGLELYDLHGDPAEKYNVAEKFPEKADELERLIGKLQEEMNAEIRPPFYPAGDDQEAQTQVQ</sequence>
<dbReference type="PANTHER" id="PTHR42693">
    <property type="entry name" value="ARYLSULFATASE FAMILY MEMBER"/>
    <property type="match status" value="1"/>
</dbReference>
<reference evidence="6 7" key="1">
    <citation type="submission" date="2019-08" db="EMBL/GenBank/DDBJ databases">
        <title>Lewinella sp. strain SSH13 Genome sequencing and assembly.</title>
        <authorList>
            <person name="Kim I."/>
        </authorList>
    </citation>
    <scope>NUCLEOTIDE SEQUENCE [LARGE SCALE GENOMIC DNA]</scope>
    <source>
        <strain evidence="6 7">SSH13</strain>
    </source>
</reference>
<evidence type="ECO:0000313" key="7">
    <source>
        <dbReference type="Proteomes" id="UP000321907"/>
    </source>
</evidence>
<dbReference type="InterPro" id="IPR000917">
    <property type="entry name" value="Sulfatase_N"/>
</dbReference>
<feature type="domain" description="Sulfatase N-terminal" evidence="5">
    <location>
        <begin position="34"/>
        <end position="341"/>
    </location>
</feature>
<name>A0A5C7FHV7_9BACT</name>
<dbReference type="OrthoDB" id="9764377at2"/>
<organism evidence="6 7">
    <name type="scientific">Neolewinella aurantiaca</name>
    <dbReference type="NCBI Taxonomy" id="2602767"/>
    <lineage>
        <taxon>Bacteria</taxon>
        <taxon>Pseudomonadati</taxon>
        <taxon>Bacteroidota</taxon>
        <taxon>Saprospiria</taxon>
        <taxon>Saprospirales</taxon>
        <taxon>Lewinellaceae</taxon>
        <taxon>Neolewinella</taxon>
    </lineage>
</organism>
<gene>
    <name evidence="6" type="ORF">FUA23_07525</name>
</gene>
<dbReference type="Proteomes" id="UP000321907">
    <property type="component" value="Unassembled WGS sequence"/>
</dbReference>
<keyword evidence="3" id="KW-0378">Hydrolase</keyword>
<dbReference type="Gene3D" id="3.30.1120.10">
    <property type="match status" value="1"/>
</dbReference>
<dbReference type="Pfam" id="PF14707">
    <property type="entry name" value="Sulfatase_C"/>
    <property type="match status" value="1"/>
</dbReference>
<keyword evidence="2" id="KW-0479">Metal-binding</keyword>
<dbReference type="RefSeq" id="WP_147930120.1">
    <property type="nucleotide sequence ID" value="NZ_VOXD01000009.1"/>
</dbReference>
<protein>
    <submittedName>
        <fullName evidence="6">Sulfatase</fullName>
    </submittedName>
</protein>
<dbReference type="CDD" id="cd16026">
    <property type="entry name" value="GALNS_like"/>
    <property type="match status" value="1"/>
</dbReference>
<dbReference type="PROSITE" id="PS00149">
    <property type="entry name" value="SULFATASE_2"/>
    <property type="match status" value="1"/>
</dbReference>
<evidence type="ECO:0000256" key="4">
    <source>
        <dbReference type="ARBA" id="ARBA00022837"/>
    </source>
</evidence>
<evidence type="ECO:0000256" key="3">
    <source>
        <dbReference type="ARBA" id="ARBA00022801"/>
    </source>
</evidence>
<dbReference type="GO" id="GO:0004065">
    <property type="term" value="F:arylsulfatase activity"/>
    <property type="evidence" value="ECO:0007669"/>
    <property type="project" value="TreeGrafter"/>
</dbReference>
<evidence type="ECO:0000256" key="2">
    <source>
        <dbReference type="ARBA" id="ARBA00022723"/>
    </source>
</evidence>
<dbReference type="Pfam" id="PF00884">
    <property type="entry name" value="Sulfatase"/>
    <property type="match status" value="1"/>
</dbReference>
<dbReference type="InterPro" id="IPR017850">
    <property type="entry name" value="Alkaline_phosphatase_core_sf"/>
</dbReference>
<evidence type="ECO:0000313" key="6">
    <source>
        <dbReference type="EMBL" id="TXF90081.1"/>
    </source>
</evidence>
<keyword evidence="4" id="KW-0106">Calcium</keyword>
<keyword evidence="7" id="KW-1185">Reference proteome</keyword>
<evidence type="ECO:0000256" key="1">
    <source>
        <dbReference type="ARBA" id="ARBA00008779"/>
    </source>
</evidence>
<proteinExistence type="inferred from homology"/>
<dbReference type="SUPFAM" id="SSF53649">
    <property type="entry name" value="Alkaline phosphatase-like"/>
    <property type="match status" value="1"/>
</dbReference>
<dbReference type="EMBL" id="VOXD01000009">
    <property type="protein sequence ID" value="TXF90081.1"/>
    <property type="molecule type" value="Genomic_DNA"/>
</dbReference>
<dbReference type="InterPro" id="IPR050738">
    <property type="entry name" value="Sulfatase"/>
</dbReference>
<dbReference type="GO" id="GO:0046872">
    <property type="term" value="F:metal ion binding"/>
    <property type="evidence" value="ECO:0007669"/>
    <property type="project" value="UniProtKB-KW"/>
</dbReference>
<dbReference type="AlphaFoldDB" id="A0A5C7FHV7"/>